<feature type="domain" description="GFO/IDH/MocA-like oxidoreductase" evidence="3">
    <location>
        <begin position="142"/>
        <end position="261"/>
    </location>
</feature>
<evidence type="ECO:0000313" key="4">
    <source>
        <dbReference type="EMBL" id="KRX06390.1"/>
    </source>
</evidence>
<dbReference type="OrthoDB" id="2129491at2759"/>
<evidence type="ECO:0000256" key="1">
    <source>
        <dbReference type="ARBA" id="ARBA00010928"/>
    </source>
</evidence>
<dbReference type="InterPro" id="IPR055170">
    <property type="entry name" value="GFO_IDH_MocA-like_dom"/>
</dbReference>
<evidence type="ECO:0000259" key="3">
    <source>
        <dbReference type="Pfam" id="PF22725"/>
    </source>
</evidence>
<dbReference type="Proteomes" id="UP000054937">
    <property type="component" value="Unassembled WGS sequence"/>
</dbReference>
<dbReference type="InterPro" id="IPR036291">
    <property type="entry name" value="NAD(P)-bd_dom_sf"/>
</dbReference>
<evidence type="ECO:0000259" key="2">
    <source>
        <dbReference type="Pfam" id="PF01408"/>
    </source>
</evidence>
<feature type="domain" description="Gfo/Idh/MocA-like oxidoreductase N-terminal" evidence="2">
    <location>
        <begin position="14"/>
        <end position="128"/>
    </location>
</feature>
<dbReference type="PANTHER" id="PTHR46368:SF4">
    <property type="entry name" value="OS10G0403700 PROTEIN"/>
    <property type="match status" value="1"/>
</dbReference>
<dbReference type="Gene3D" id="3.30.360.10">
    <property type="entry name" value="Dihydrodipicolinate Reductase, domain 2"/>
    <property type="match status" value="1"/>
</dbReference>
<gene>
    <name evidence="4" type="ORF">PPERSA_05003</name>
</gene>
<dbReference type="SUPFAM" id="SSF55347">
    <property type="entry name" value="Glyceraldehyde-3-phosphate dehydrogenase-like, C-terminal domain"/>
    <property type="match status" value="1"/>
</dbReference>
<name>A0A0V0QW23_PSEPJ</name>
<dbReference type="OMA" id="KMIQAPF"/>
<dbReference type="InParanoid" id="A0A0V0QW23"/>
<comment type="caution">
    <text evidence="4">The sequence shown here is derived from an EMBL/GenBank/DDBJ whole genome shotgun (WGS) entry which is preliminary data.</text>
</comment>
<comment type="similarity">
    <text evidence="1">Belongs to the Gfo/Idh/MocA family.</text>
</comment>
<protein>
    <submittedName>
        <fullName evidence="4">Uncharacterized protein</fullName>
    </submittedName>
</protein>
<accession>A0A0V0QW23</accession>
<dbReference type="InterPro" id="IPR000683">
    <property type="entry name" value="Gfo/Idh/MocA-like_OxRdtase_N"/>
</dbReference>
<dbReference type="Gene3D" id="3.40.50.720">
    <property type="entry name" value="NAD(P)-binding Rossmann-like Domain"/>
    <property type="match status" value="1"/>
</dbReference>
<reference evidence="4 5" key="1">
    <citation type="journal article" date="2015" name="Sci. Rep.">
        <title>Genome of the facultative scuticociliatosis pathogen Pseudocohnilembus persalinus provides insight into its virulence through horizontal gene transfer.</title>
        <authorList>
            <person name="Xiong J."/>
            <person name="Wang G."/>
            <person name="Cheng J."/>
            <person name="Tian M."/>
            <person name="Pan X."/>
            <person name="Warren A."/>
            <person name="Jiang C."/>
            <person name="Yuan D."/>
            <person name="Miao W."/>
        </authorList>
    </citation>
    <scope>NUCLEOTIDE SEQUENCE [LARGE SCALE GENOMIC DNA]</scope>
    <source>
        <strain evidence="4">36N120E</strain>
    </source>
</reference>
<dbReference type="Pfam" id="PF01408">
    <property type="entry name" value="GFO_IDH_MocA"/>
    <property type="match status" value="1"/>
</dbReference>
<dbReference type="GO" id="GO:0000166">
    <property type="term" value="F:nucleotide binding"/>
    <property type="evidence" value="ECO:0007669"/>
    <property type="project" value="InterPro"/>
</dbReference>
<proteinExistence type="inferred from homology"/>
<keyword evidence="5" id="KW-1185">Reference proteome</keyword>
<dbReference type="PANTHER" id="PTHR46368">
    <property type="match status" value="1"/>
</dbReference>
<dbReference type="SUPFAM" id="SSF51735">
    <property type="entry name" value="NAD(P)-binding Rossmann-fold domains"/>
    <property type="match status" value="1"/>
</dbReference>
<sequence length="357" mass="40429">MAEQQQNKTYKFGILSTAAIAIKVADAIVDSQKGELYAVASRSLEKAQEWADKHKKQIKTYGTYEELLNDKQIDAVYIPLPTSLKFDWAMKAAQAGKHILVEKPLVGTNDTKQLQELLQYCAKNNIQFMDCTMFVHSPRTMKIEEIIKKQEIGPVRKNIASLTFRGSEDFIKTNIRQDNSLEPLGALGDVAWYPSMASLVAFGFEVPVKVQTVQWRIENGAIVEVSAVIHFSDNRISFIDGSFTESFRNNWEITGTHGTIRIKKFCDGGIEDGQDHSWQKYKGGKYLEITKDSKLETIELEAVDQTACMIDDFISTIESNDQSQRWGLRTLLNQRIMAHIYNSIQQNGAILNFDNTI</sequence>
<dbReference type="AlphaFoldDB" id="A0A0V0QW23"/>
<dbReference type="Pfam" id="PF22725">
    <property type="entry name" value="GFO_IDH_MocA_C3"/>
    <property type="match status" value="1"/>
</dbReference>
<organism evidence="4 5">
    <name type="scientific">Pseudocohnilembus persalinus</name>
    <name type="common">Ciliate</name>
    <dbReference type="NCBI Taxonomy" id="266149"/>
    <lineage>
        <taxon>Eukaryota</taxon>
        <taxon>Sar</taxon>
        <taxon>Alveolata</taxon>
        <taxon>Ciliophora</taxon>
        <taxon>Intramacronucleata</taxon>
        <taxon>Oligohymenophorea</taxon>
        <taxon>Scuticociliatia</taxon>
        <taxon>Philasterida</taxon>
        <taxon>Pseudocohnilembidae</taxon>
        <taxon>Pseudocohnilembus</taxon>
    </lineage>
</organism>
<evidence type="ECO:0000313" key="5">
    <source>
        <dbReference type="Proteomes" id="UP000054937"/>
    </source>
</evidence>
<dbReference type="EMBL" id="LDAU01000096">
    <property type="protein sequence ID" value="KRX06390.1"/>
    <property type="molecule type" value="Genomic_DNA"/>
</dbReference>